<reference evidence="1 2" key="1">
    <citation type="submission" date="2018-08" db="EMBL/GenBank/DDBJ databases">
        <title>Genomic Encyclopedia of Archaeal and Bacterial Type Strains, Phase II (KMG-II): from individual species to whole genera.</title>
        <authorList>
            <person name="Goeker M."/>
        </authorList>
    </citation>
    <scope>NUCLEOTIDE SEQUENCE [LARGE SCALE GENOMIC DNA]</scope>
    <source>
        <strain evidence="1 2">DSM 15986</strain>
    </source>
</reference>
<dbReference type="PRINTS" id="PR00344">
    <property type="entry name" value="BCTRLSENSOR"/>
</dbReference>
<keyword evidence="2" id="KW-1185">Reference proteome</keyword>
<dbReference type="InterPro" id="IPR036890">
    <property type="entry name" value="HATPase_C_sf"/>
</dbReference>
<dbReference type="Gene3D" id="3.30.565.10">
    <property type="entry name" value="Histidine kinase-like ATPase, C-terminal domain"/>
    <property type="match status" value="1"/>
</dbReference>
<accession>A0A3E0E041</accession>
<name>A0A3E0E041_9BACT</name>
<dbReference type="OrthoDB" id="9781208at2"/>
<dbReference type="Proteomes" id="UP000256405">
    <property type="component" value="Unassembled WGS sequence"/>
</dbReference>
<dbReference type="SUPFAM" id="SSF55874">
    <property type="entry name" value="ATPase domain of HSP90 chaperone/DNA topoisomerase II/histidine kinase"/>
    <property type="match status" value="1"/>
</dbReference>
<sequence>MLTFCKLLRPFPFAANGPDSIKGQIFCLFFDAISIASGTSGKGTGLRLSLYYAIVKALGGELIVDSLPEKGLIFTISIPIN</sequence>
<evidence type="ECO:0000313" key="2">
    <source>
        <dbReference type="Proteomes" id="UP000256405"/>
    </source>
</evidence>
<evidence type="ECO:0000313" key="1">
    <source>
        <dbReference type="EMBL" id="REG91083.1"/>
    </source>
</evidence>
<dbReference type="EMBL" id="QUNF01000005">
    <property type="protein sequence ID" value="REG91083.1"/>
    <property type="molecule type" value="Genomic_DNA"/>
</dbReference>
<comment type="caution">
    <text evidence="1">The sequence shown here is derived from an EMBL/GenBank/DDBJ whole genome shotgun (WGS) entry which is preliminary data.</text>
</comment>
<proteinExistence type="predicted"/>
<dbReference type="InterPro" id="IPR004358">
    <property type="entry name" value="Sig_transdc_His_kin-like_C"/>
</dbReference>
<dbReference type="AlphaFoldDB" id="A0A3E0E041"/>
<organism evidence="1 2">
    <name type="scientific">Algoriphagus antarcticus</name>
    <dbReference type="NCBI Taxonomy" id="238540"/>
    <lineage>
        <taxon>Bacteria</taxon>
        <taxon>Pseudomonadati</taxon>
        <taxon>Bacteroidota</taxon>
        <taxon>Cytophagia</taxon>
        <taxon>Cytophagales</taxon>
        <taxon>Cyclobacteriaceae</taxon>
        <taxon>Algoriphagus</taxon>
    </lineage>
</organism>
<gene>
    <name evidence="1" type="ORF">C8N25_105196</name>
</gene>
<dbReference type="RefSeq" id="WP_086539534.1">
    <property type="nucleotide sequence ID" value="NZ_MSSW01000002.1"/>
</dbReference>
<dbReference type="GO" id="GO:0016772">
    <property type="term" value="F:transferase activity, transferring phosphorus-containing groups"/>
    <property type="evidence" value="ECO:0007669"/>
    <property type="project" value="InterPro"/>
</dbReference>
<protein>
    <submittedName>
        <fullName evidence="1">Uncharacterized protein</fullName>
    </submittedName>
</protein>